<keyword evidence="2" id="KW-0808">Transferase</keyword>
<dbReference type="KEGG" id="scs:Sta7437_1557"/>
<sequence length="408" mass="46022">MLSATFPYPPTKGGTHNRTFNLLQPIALRHQVTLLTQRAEDVTEEDIAGLRQWVDELIIFPRPQAVKAGILAKIQRFGQFILKGTPPNVLFLYSHEMQTWIDDAVAAGKFEAITCEHSVNEIYIRPQWQQKLTTIIDIHSSIYRTCKNQLETNTSENPKRDRLFLPLLRRYEQQSIRKFSHVVVTTDEDEQQMRRFVPNAQVTVIPNGVDLDTFPYREKDLGGYNLVFVGGLDYFVNIDAACFFATEVFPQLQQQFPDATLTLVGSKPAPEVQALTEQNPAITVTGRVPSIAQYLHQATVAVAPLRTGFGMKIKTLEYMAAGTPVVGSDRGLEGIEVDSDRVPLRALRANTIEQYLQAIATLLTNPCLRAELASNARTMIEQEYTYLSLANRYEKIITGSYNLITDQK</sequence>
<dbReference type="GO" id="GO:0016757">
    <property type="term" value="F:glycosyltransferase activity"/>
    <property type="evidence" value="ECO:0007669"/>
    <property type="project" value="TreeGrafter"/>
</dbReference>
<dbReference type="Gene3D" id="3.40.50.2000">
    <property type="entry name" value="Glycogen Phosphorylase B"/>
    <property type="match status" value="2"/>
</dbReference>
<dbReference type="EMBL" id="CP003653">
    <property type="protein sequence ID" value="AFZ35124.1"/>
    <property type="molecule type" value="Genomic_DNA"/>
</dbReference>
<evidence type="ECO:0000313" key="3">
    <source>
        <dbReference type="Proteomes" id="UP000010473"/>
    </source>
</evidence>
<feature type="domain" description="Glycosyltransferase subfamily 4-like N-terminal" evidence="1">
    <location>
        <begin position="13"/>
        <end position="212"/>
    </location>
</feature>
<keyword evidence="3" id="KW-1185">Reference proteome</keyword>
<dbReference type="PANTHER" id="PTHR12526">
    <property type="entry name" value="GLYCOSYLTRANSFERASE"/>
    <property type="match status" value="1"/>
</dbReference>
<dbReference type="InterPro" id="IPR028098">
    <property type="entry name" value="Glyco_trans_4-like_N"/>
</dbReference>
<dbReference type="OrthoDB" id="9807209at2"/>
<dbReference type="CDD" id="cd03801">
    <property type="entry name" value="GT4_PimA-like"/>
    <property type="match status" value="1"/>
</dbReference>
<dbReference type="Proteomes" id="UP000010473">
    <property type="component" value="Chromosome"/>
</dbReference>
<evidence type="ECO:0000259" key="1">
    <source>
        <dbReference type="Pfam" id="PF13439"/>
    </source>
</evidence>
<dbReference type="Pfam" id="PF13439">
    <property type="entry name" value="Glyco_transf_4"/>
    <property type="match status" value="1"/>
</dbReference>
<dbReference type="AlphaFoldDB" id="K9XST4"/>
<accession>K9XST4</accession>
<name>K9XST4_STAC7</name>
<dbReference type="PANTHER" id="PTHR12526:SF600">
    <property type="entry name" value="GLYCOSYL TRANSFERASE GROUP 1"/>
    <property type="match status" value="1"/>
</dbReference>
<dbReference type="PATRIC" id="fig|111780.3.peg.1622"/>
<proteinExistence type="predicted"/>
<dbReference type="HOGENOM" id="CLU_028014_3_0_3"/>
<dbReference type="STRING" id="111780.Sta7437_1557"/>
<reference evidence="3" key="1">
    <citation type="journal article" date="2013" name="Proc. Natl. Acad. Sci. U.S.A.">
        <title>Improving the coverage of the cyanobacterial phylum using diversity-driven genome sequencing.</title>
        <authorList>
            <person name="Shih P.M."/>
            <person name="Wu D."/>
            <person name="Latifi A."/>
            <person name="Axen S.D."/>
            <person name="Fewer D.P."/>
            <person name="Talla E."/>
            <person name="Calteau A."/>
            <person name="Cai F."/>
            <person name="Tandeau de Marsac N."/>
            <person name="Rippka R."/>
            <person name="Herdman M."/>
            <person name="Sivonen K."/>
            <person name="Coursin T."/>
            <person name="Laurent T."/>
            <person name="Goodwin L."/>
            <person name="Nolan M."/>
            <person name="Davenport K.W."/>
            <person name="Han C.S."/>
            <person name="Rubin E.M."/>
            <person name="Eisen J.A."/>
            <person name="Woyke T."/>
            <person name="Gugger M."/>
            <person name="Kerfeld C.A."/>
        </authorList>
    </citation>
    <scope>NUCLEOTIDE SEQUENCE [LARGE SCALE GENOMIC DNA]</scope>
    <source>
        <strain evidence="3">ATCC 29371 / PCC 7437</strain>
    </source>
</reference>
<protein>
    <submittedName>
        <fullName evidence="2">Glycosyl transferase group 1</fullName>
    </submittedName>
</protein>
<dbReference type="SUPFAM" id="SSF53756">
    <property type="entry name" value="UDP-Glycosyltransferase/glycogen phosphorylase"/>
    <property type="match status" value="1"/>
</dbReference>
<evidence type="ECO:0000313" key="2">
    <source>
        <dbReference type="EMBL" id="AFZ35124.1"/>
    </source>
</evidence>
<organism evidence="2 3">
    <name type="scientific">Stanieria cyanosphaera (strain ATCC 29371 / PCC 7437)</name>
    <dbReference type="NCBI Taxonomy" id="111780"/>
    <lineage>
        <taxon>Bacteria</taxon>
        <taxon>Bacillati</taxon>
        <taxon>Cyanobacteriota</taxon>
        <taxon>Cyanophyceae</taxon>
        <taxon>Pleurocapsales</taxon>
        <taxon>Dermocarpellaceae</taxon>
        <taxon>Stanieria</taxon>
    </lineage>
</organism>
<dbReference type="Pfam" id="PF13692">
    <property type="entry name" value="Glyco_trans_1_4"/>
    <property type="match status" value="1"/>
</dbReference>
<gene>
    <name evidence="2" type="ordered locus">Sta7437_1557</name>
</gene>
<dbReference type="eggNOG" id="COG0438">
    <property type="taxonomic scope" value="Bacteria"/>
</dbReference>